<evidence type="ECO:0000313" key="1">
    <source>
        <dbReference type="EMBL" id="OGL55242.1"/>
    </source>
</evidence>
<dbReference type="Pfam" id="PF20095">
    <property type="entry name" value="DUF6485"/>
    <property type="match status" value="1"/>
</dbReference>
<name>A0A1F7SN85_9BACT</name>
<reference evidence="1 2" key="1">
    <citation type="journal article" date="2016" name="Nat. Commun.">
        <title>Thousands of microbial genomes shed light on interconnected biogeochemical processes in an aquifer system.</title>
        <authorList>
            <person name="Anantharaman K."/>
            <person name="Brown C.T."/>
            <person name="Hug L.A."/>
            <person name="Sharon I."/>
            <person name="Castelle C.J."/>
            <person name="Probst A.J."/>
            <person name="Thomas B.C."/>
            <person name="Singh A."/>
            <person name="Wilkins M.J."/>
            <person name="Karaoz U."/>
            <person name="Brodie E.L."/>
            <person name="Williams K.H."/>
            <person name="Hubbard S.S."/>
            <person name="Banfield J.F."/>
        </authorList>
    </citation>
    <scope>NUCLEOTIDE SEQUENCE [LARGE SCALE GENOMIC DNA]</scope>
</reference>
<comment type="caution">
    <text evidence="1">The sequence shown here is derived from an EMBL/GenBank/DDBJ whole genome shotgun (WGS) entry which is preliminary data.</text>
</comment>
<sequence length="65" mass="7776">MKKKCPNLNSNIKCNCSYSGCEKHGLCCQCIQYHRKRNEIPACFFPPEVEKTWDRSFKKFIETWK</sequence>
<evidence type="ECO:0000313" key="2">
    <source>
        <dbReference type="Proteomes" id="UP000178082"/>
    </source>
</evidence>
<organism evidence="1 2">
    <name type="scientific">Candidatus Schekmanbacteria bacterium RIFCSPLOWO2_12_FULL_38_15</name>
    <dbReference type="NCBI Taxonomy" id="1817883"/>
    <lineage>
        <taxon>Bacteria</taxon>
        <taxon>Candidatus Schekmaniibacteriota</taxon>
    </lineage>
</organism>
<dbReference type="Proteomes" id="UP000178082">
    <property type="component" value="Unassembled WGS sequence"/>
</dbReference>
<evidence type="ECO:0008006" key="3">
    <source>
        <dbReference type="Google" id="ProtNLM"/>
    </source>
</evidence>
<proteinExistence type="predicted"/>
<accession>A0A1F7SN85</accession>
<gene>
    <name evidence="1" type="ORF">A3G31_09645</name>
</gene>
<protein>
    <recommendedName>
        <fullName evidence="3">Cytosolic protein</fullName>
    </recommendedName>
</protein>
<dbReference type="AlphaFoldDB" id="A0A1F7SN85"/>
<dbReference type="EMBL" id="MGDI01000003">
    <property type="protein sequence ID" value="OGL55242.1"/>
    <property type="molecule type" value="Genomic_DNA"/>
</dbReference>